<proteinExistence type="inferred from homology"/>
<protein>
    <submittedName>
        <fullName evidence="4">NAD(P)-dependent dehydrogenase (Short-subunit alcohol dehydrogenase family)</fullName>
    </submittedName>
</protein>
<dbReference type="PANTHER" id="PTHR24320">
    <property type="entry name" value="RETINOL DEHYDROGENASE"/>
    <property type="match status" value="1"/>
</dbReference>
<feature type="region of interest" description="Disordered" evidence="3">
    <location>
        <begin position="1"/>
        <end position="23"/>
    </location>
</feature>
<evidence type="ECO:0000256" key="3">
    <source>
        <dbReference type="SAM" id="MobiDB-lite"/>
    </source>
</evidence>
<dbReference type="InterPro" id="IPR002347">
    <property type="entry name" value="SDR_fam"/>
</dbReference>
<dbReference type="PANTHER" id="PTHR24320:SF148">
    <property type="entry name" value="NAD(P)-BINDING ROSSMANN-FOLD SUPERFAMILY PROTEIN"/>
    <property type="match status" value="1"/>
</dbReference>
<dbReference type="PRINTS" id="PR00081">
    <property type="entry name" value="GDHRDH"/>
</dbReference>
<dbReference type="SUPFAM" id="SSF51735">
    <property type="entry name" value="NAD(P)-binding Rossmann-fold domains"/>
    <property type="match status" value="1"/>
</dbReference>
<dbReference type="AlphaFoldDB" id="A0A7W3IRV8"/>
<dbReference type="GO" id="GO:0016491">
    <property type="term" value="F:oxidoreductase activity"/>
    <property type="evidence" value="ECO:0007669"/>
    <property type="project" value="UniProtKB-KW"/>
</dbReference>
<comment type="similarity">
    <text evidence="1">Belongs to the short-chain dehydrogenases/reductases (SDR) family.</text>
</comment>
<gene>
    <name evidence="4" type="ORF">FHX74_001712</name>
</gene>
<reference evidence="4 5" key="1">
    <citation type="submission" date="2020-07" db="EMBL/GenBank/DDBJ databases">
        <title>Sequencing the genomes of 1000 actinobacteria strains.</title>
        <authorList>
            <person name="Klenk H.-P."/>
        </authorList>
    </citation>
    <scope>NUCLEOTIDE SEQUENCE [LARGE SCALE GENOMIC DNA]</scope>
    <source>
        <strain evidence="4 5">DSM 100723</strain>
    </source>
</reference>
<evidence type="ECO:0000256" key="2">
    <source>
        <dbReference type="ARBA" id="ARBA00023002"/>
    </source>
</evidence>
<dbReference type="InterPro" id="IPR036291">
    <property type="entry name" value="NAD(P)-bd_dom_sf"/>
</dbReference>
<organism evidence="4 5">
    <name type="scientific">Microlunatus kandeliicorticis</name>
    <dbReference type="NCBI Taxonomy" id="1759536"/>
    <lineage>
        <taxon>Bacteria</taxon>
        <taxon>Bacillati</taxon>
        <taxon>Actinomycetota</taxon>
        <taxon>Actinomycetes</taxon>
        <taxon>Propionibacteriales</taxon>
        <taxon>Propionibacteriaceae</taxon>
        <taxon>Microlunatus</taxon>
    </lineage>
</organism>
<sequence length="375" mass="39856">MPRTSICSRTSDNRSDGADGPGVGMAVFSRNKDGRRSILRTARAQQACGMRDQRAPLHTPFTAASTATDVLDGLDLSGRRAIVTGGHSRLGREVTRALASAGASVTVAARNPDRAAAALDGMLGLAIEPLDLTDPASVEAFARPWLDGRPLHILINNAAVLFNPQLQRDRRGHELAFSTSHLGHFHLTQALIPALTAARGARVVNVTSGAARIGQIRWDDIDFTTGYDPVAAYAQSKRANVLFTVELDRRYAAVGIRALAVHPGVIIGPGPHRPEVLSSLRDQGLVDEQGKTIIDPAAGKKTIEQGAASIVLGAASPLLDGIGGVYLKDCDVAVIDDEERPMTADSIPADANSAMLDPDDARRLWDLTEELVRAR</sequence>
<dbReference type="EMBL" id="JACGWT010000002">
    <property type="protein sequence ID" value="MBA8794107.1"/>
    <property type="molecule type" value="Genomic_DNA"/>
</dbReference>
<evidence type="ECO:0000313" key="4">
    <source>
        <dbReference type="EMBL" id="MBA8794107.1"/>
    </source>
</evidence>
<keyword evidence="5" id="KW-1185">Reference proteome</keyword>
<evidence type="ECO:0000256" key="1">
    <source>
        <dbReference type="ARBA" id="ARBA00006484"/>
    </source>
</evidence>
<comment type="caution">
    <text evidence="4">The sequence shown here is derived from an EMBL/GenBank/DDBJ whole genome shotgun (WGS) entry which is preliminary data.</text>
</comment>
<name>A0A7W3IRV8_9ACTN</name>
<dbReference type="Gene3D" id="3.40.50.720">
    <property type="entry name" value="NAD(P)-binding Rossmann-like Domain"/>
    <property type="match status" value="1"/>
</dbReference>
<dbReference type="Proteomes" id="UP000523079">
    <property type="component" value="Unassembled WGS sequence"/>
</dbReference>
<keyword evidence="2" id="KW-0560">Oxidoreductase</keyword>
<accession>A0A7W3IRV8</accession>
<evidence type="ECO:0000313" key="5">
    <source>
        <dbReference type="Proteomes" id="UP000523079"/>
    </source>
</evidence>
<feature type="compositionally biased region" description="Polar residues" evidence="3">
    <location>
        <begin position="1"/>
        <end position="10"/>
    </location>
</feature>
<dbReference type="Pfam" id="PF00106">
    <property type="entry name" value="adh_short"/>
    <property type="match status" value="1"/>
</dbReference>